<dbReference type="SUPFAM" id="SSF103473">
    <property type="entry name" value="MFS general substrate transporter"/>
    <property type="match status" value="1"/>
</dbReference>
<dbReference type="GO" id="GO:0016020">
    <property type="term" value="C:membrane"/>
    <property type="evidence" value="ECO:0007669"/>
    <property type="project" value="UniProtKB-SubCell"/>
</dbReference>
<keyword evidence="5 8" id="KW-1133">Transmembrane helix</keyword>
<organism evidence="9 10">
    <name type="scientific">Alligator mississippiensis</name>
    <name type="common">American alligator</name>
    <dbReference type="NCBI Taxonomy" id="8496"/>
    <lineage>
        <taxon>Eukaryota</taxon>
        <taxon>Metazoa</taxon>
        <taxon>Chordata</taxon>
        <taxon>Craniata</taxon>
        <taxon>Vertebrata</taxon>
        <taxon>Euteleostomi</taxon>
        <taxon>Archelosauria</taxon>
        <taxon>Archosauria</taxon>
        <taxon>Crocodylia</taxon>
        <taxon>Alligatoridae</taxon>
        <taxon>Alligatorinae</taxon>
        <taxon>Alligator</taxon>
    </lineage>
</organism>
<feature type="transmembrane region" description="Helical" evidence="8">
    <location>
        <begin position="310"/>
        <end position="334"/>
    </location>
</feature>
<dbReference type="EMBL" id="AKHW03002874">
    <property type="protein sequence ID" value="KYO37077.1"/>
    <property type="molecule type" value="Genomic_DNA"/>
</dbReference>
<dbReference type="CDD" id="cd17485">
    <property type="entry name" value="MFS_MFSD3"/>
    <property type="match status" value="1"/>
</dbReference>
<dbReference type="FunFam" id="1.20.1250.20:FF:000176">
    <property type="entry name" value="Major facilitator superfamily domain containing 3"/>
    <property type="match status" value="1"/>
</dbReference>
<dbReference type="AlphaFoldDB" id="A0A151NJV8"/>
<dbReference type="GO" id="GO:0022857">
    <property type="term" value="F:transmembrane transporter activity"/>
    <property type="evidence" value="ECO:0007669"/>
    <property type="project" value="InterPro"/>
</dbReference>
<dbReference type="InterPro" id="IPR011701">
    <property type="entry name" value="MFS"/>
</dbReference>
<evidence type="ECO:0000256" key="2">
    <source>
        <dbReference type="ARBA" id="ARBA00008335"/>
    </source>
</evidence>
<sequence>MKAKYALLGTLYFVQGLPYGLQSGLLPVFLRSAGLSLTRISLAKALYLPWVLKVLWAPCVDRCGALRAWLALSMAGLALACLACAALSPETDFLPLALALGVMNLLASLQDVAVDGVAVQLLARDEVGHGNAIQVVAYKLGSVLAGGGMLAVLHRVGWRTLFCLLAAVYLVAVLYVCKAPVLRLLPRPPSWESQAPAGTLEPRRIVREVLHVPGTPWTAGFVLLYKLGEQGAATMFPLFLLDHGFTPQQLGLWNGMVAVACSILGSSLGGQLMSRQRQPLALLKTLLLLRFCGLSLQTLLLLAYDPHISLLGAAAVLSLCVQHLFGGLVTTLTFSAMMQCTQRADTSIQATHYSVLAALEVLGKLAFSTVVGGLVDQLGFGLSFGGFLLLSLGALLYVLGAPPAGS</sequence>
<keyword evidence="10" id="KW-1185">Reference proteome</keyword>
<evidence type="ECO:0000256" key="7">
    <source>
        <dbReference type="ARBA" id="ARBA00069953"/>
    </source>
</evidence>
<evidence type="ECO:0000313" key="10">
    <source>
        <dbReference type="Proteomes" id="UP000050525"/>
    </source>
</evidence>
<evidence type="ECO:0000256" key="5">
    <source>
        <dbReference type="ARBA" id="ARBA00022989"/>
    </source>
</evidence>
<dbReference type="Proteomes" id="UP000050525">
    <property type="component" value="Unassembled WGS sequence"/>
</dbReference>
<reference evidence="9 10" key="1">
    <citation type="journal article" date="2012" name="Genome Biol.">
        <title>Sequencing three crocodilian genomes to illuminate the evolution of archosaurs and amniotes.</title>
        <authorList>
            <person name="St John J.A."/>
            <person name="Braun E.L."/>
            <person name="Isberg S.R."/>
            <person name="Miles L.G."/>
            <person name="Chong A.Y."/>
            <person name="Gongora J."/>
            <person name="Dalzell P."/>
            <person name="Moran C."/>
            <person name="Bed'hom B."/>
            <person name="Abzhanov A."/>
            <person name="Burgess S.C."/>
            <person name="Cooksey A.M."/>
            <person name="Castoe T.A."/>
            <person name="Crawford N.G."/>
            <person name="Densmore L.D."/>
            <person name="Drew J.C."/>
            <person name="Edwards S.V."/>
            <person name="Faircloth B.C."/>
            <person name="Fujita M.K."/>
            <person name="Greenwold M.J."/>
            <person name="Hoffmann F.G."/>
            <person name="Howard J.M."/>
            <person name="Iguchi T."/>
            <person name="Janes D.E."/>
            <person name="Khan S.Y."/>
            <person name="Kohno S."/>
            <person name="de Koning A.J."/>
            <person name="Lance S.L."/>
            <person name="McCarthy F.M."/>
            <person name="McCormack J.E."/>
            <person name="Merchant M.E."/>
            <person name="Peterson D.G."/>
            <person name="Pollock D.D."/>
            <person name="Pourmand N."/>
            <person name="Raney B.J."/>
            <person name="Roessler K.A."/>
            <person name="Sanford J.R."/>
            <person name="Sawyer R.H."/>
            <person name="Schmidt C.J."/>
            <person name="Triplett E.W."/>
            <person name="Tuberville T.D."/>
            <person name="Venegas-Anaya M."/>
            <person name="Howard J.T."/>
            <person name="Jarvis E.D."/>
            <person name="Guillette L.J.Jr."/>
            <person name="Glenn T.C."/>
            <person name="Green R.E."/>
            <person name="Ray D.A."/>
        </authorList>
    </citation>
    <scope>NUCLEOTIDE SEQUENCE [LARGE SCALE GENOMIC DNA]</scope>
    <source>
        <strain evidence="9">KSC_2009_1</strain>
    </source>
</reference>
<comment type="subcellular location">
    <subcellularLocation>
        <location evidence="1">Membrane</location>
        <topology evidence="1">Multi-pass membrane protein</topology>
    </subcellularLocation>
</comment>
<name>A0A151NJV8_ALLMI</name>
<protein>
    <recommendedName>
        <fullName evidence="7">Major facilitator superfamily domain-containing protein 3</fullName>
    </recommendedName>
</protein>
<feature type="transmembrane region" description="Helical" evidence="8">
    <location>
        <begin position="355"/>
        <end position="375"/>
    </location>
</feature>
<feature type="transmembrane region" description="Helical" evidence="8">
    <location>
        <begin position="160"/>
        <end position="181"/>
    </location>
</feature>
<evidence type="ECO:0000256" key="3">
    <source>
        <dbReference type="ARBA" id="ARBA00022448"/>
    </source>
</evidence>
<gene>
    <name evidence="9" type="primary">MFSD3</name>
    <name evidence="9" type="ORF">Y1Q_0015207</name>
</gene>
<dbReference type="Gene3D" id="1.20.1250.20">
    <property type="entry name" value="MFS general substrate transporter like domains"/>
    <property type="match status" value="1"/>
</dbReference>
<dbReference type="STRING" id="8496.A0A151NJV8"/>
<dbReference type="CTD" id="69572"/>
<evidence type="ECO:0000256" key="8">
    <source>
        <dbReference type="SAM" id="Phobius"/>
    </source>
</evidence>
<dbReference type="PANTHER" id="PTHR12778">
    <property type="entry name" value="SOLUTE CARRIER FAMILY 33 ACETYL-COA TRANSPORTER -RELATED"/>
    <property type="match status" value="1"/>
</dbReference>
<keyword evidence="4 8" id="KW-0812">Transmembrane</keyword>
<feature type="transmembrane region" description="Helical" evidence="8">
    <location>
        <begin position="281"/>
        <end position="304"/>
    </location>
</feature>
<feature type="transmembrane region" description="Helical" evidence="8">
    <location>
        <begin position="68"/>
        <end position="88"/>
    </location>
</feature>
<evidence type="ECO:0000313" key="9">
    <source>
        <dbReference type="EMBL" id="KYO37077.1"/>
    </source>
</evidence>
<keyword evidence="3" id="KW-0813">Transport</keyword>
<proteinExistence type="inferred from homology"/>
<evidence type="ECO:0000256" key="1">
    <source>
        <dbReference type="ARBA" id="ARBA00004141"/>
    </source>
</evidence>
<feature type="transmembrane region" description="Helical" evidence="8">
    <location>
        <begin position="381"/>
        <end position="400"/>
    </location>
</feature>
<dbReference type="PANTHER" id="PTHR12778:SF10">
    <property type="entry name" value="MAJOR FACILITATOR SUPERFAMILY DOMAIN-CONTAINING PROTEIN 3"/>
    <property type="match status" value="1"/>
</dbReference>
<accession>A0A151NJV8</accession>
<dbReference type="InterPro" id="IPR004752">
    <property type="entry name" value="AmpG_permease/AT-1"/>
</dbReference>
<keyword evidence="6 8" id="KW-0472">Membrane</keyword>
<evidence type="ECO:0000256" key="6">
    <source>
        <dbReference type="ARBA" id="ARBA00023136"/>
    </source>
</evidence>
<comment type="caution">
    <text evidence="9">The sequence shown here is derived from an EMBL/GenBank/DDBJ whole genome shotgun (WGS) entry which is preliminary data.</text>
</comment>
<dbReference type="KEGG" id="amj:102567004"/>
<dbReference type="GeneID" id="102567004"/>
<comment type="similarity">
    <text evidence="2">Belongs to the major facilitator superfamily.</text>
</comment>
<dbReference type="InterPro" id="IPR036259">
    <property type="entry name" value="MFS_trans_sf"/>
</dbReference>
<evidence type="ECO:0000256" key="4">
    <source>
        <dbReference type="ARBA" id="ARBA00022692"/>
    </source>
</evidence>
<dbReference type="OrthoDB" id="6415790at2759"/>
<dbReference type="eggNOG" id="KOG3574">
    <property type="taxonomic scope" value="Eukaryota"/>
</dbReference>
<dbReference type="Pfam" id="PF07690">
    <property type="entry name" value="MFS_1"/>
    <property type="match status" value="1"/>
</dbReference>
<feature type="transmembrane region" description="Helical" evidence="8">
    <location>
        <begin position="132"/>
        <end position="153"/>
    </location>
</feature>
<feature type="transmembrane region" description="Helical" evidence="8">
    <location>
        <begin position="250"/>
        <end position="269"/>
    </location>
</feature>